<dbReference type="Proteomes" id="UP001151532">
    <property type="component" value="Chromosome 10"/>
</dbReference>
<reference evidence="1" key="2">
    <citation type="journal article" date="2023" name="Int. J. Mol. Sci.">
        <title>De Novo Assembly and Annotation of 11 Diverse Shrub Willow (Salix) Genomes Reveals Novel Gene Organization in Sex-Linked Regions.</title>
        <authorList>
            <person name="Hyden B."/>
            <person name="Feng K."/>
            <person name="Yates T.B."/>
            <person name="Jawdy S."/>
            <person name="Cereghino C."/>
            <person name="Smart L.B."/>
            <person name="Muchero W."/>
        </authorList>
    </citation>
    <scope>NUCLEOTIDE SEQUENCE</scope>
    <source>
        <tissue evidence="1">Shoot tip</tissue>
    </source>
</reference>
<proteinExistence type="predicted"/>
<reference evidence="1" key="1">
    <citation type="submission" date="2022-11" db="EMBL/GenBank/DDBJ databases">
        <authorList>
            <person name="Hyden B.L."/>
            <person name="Feng K."/>
            <person name="Yates T."/>
            <person name="Jawdy S."/>
            <person name="Smart L.B."/>
            <person name="Muchero W."/>
        </authorList>
    </citation>
    <scope>NUCLEOTIDE SEQUENCE</scope>
    <source>
        <tissue evidence="1">Shoot tip</tissue>
    </source>
</reference>
<comment type="caution">
    <text evidence="1">The sequence shown here is derived from an EMBL/GenBank/DDBJ whole genome shotgun (WGS) entry which is preliminary data.</text>
</comment>
<organism evidence="1 2">
    <name type="scientific">Salix purpurea</name>
    <name type="common">Purple osier willow</name>
    <dbReference type="NCBI Taxonomy" id="77065"/>
    <lineage>
        <taxon>Eukaryota</taxon>
        <taxon>Viridiplantae</taxon>
        <taxon>Streptophyta</taxon>
        <taxon>Embryophyta</taxon>
        <taxon>Tracheophyta</taxon>
        <taxon>Spermatophyta</taxon>
        <taxon>Magnoliopsida</taxon>
        <taxon>eudicotyledons</taxon>
        <taxon>Gunneridae</taxon>
        <taxon>Pentapetalae</taxon>
        <taxon>rosids</taxon>
        <taxon>fabids</taxon>
        <taxon>Malpighiales</taxon>
        <taxon>Salicaceae</taxon>
        <taxon>Saliceae</taxon>
        <taxon>Salix</taxon>
    </lineage>
</organism>
<dbReference type="AlphaFoldDB" id="A0A9Q0Z2P9"/>
<protein>
    <submittedName>
        <fullName evidence="1">Uncharacterized protein</fullName>
    </submittedName>
</protein>
<evidence type="ECO:0000313" key="2">
    <source>
        <dbReference type="Proteomes" id="UP001151532"/>
    </source>
</evidence>
<evidence type="ECO:0000313" key="1">
    <source>
        <dbReference type="EMBL" id="KAJ6719142.1"/>
    </source>
</evidence>
<accession>A0A9Q0Z2P9</accession>
<dbReference type="EMBL" id="JAPFFK010000014">
    <property type="protein sequence ID" value="KAJ6719142.1"/>
    <property type="molecule type" value="Genomic_DNA"/>
</dbReference>
<sequence>MFNRLANNELRLGRAAPSSFALMCRIVRFFLSFSSEFRQFGSWHEVWVLDEYTWRLTLASWFKCSRKRDDFRAMLALFHVVKAQFTGSMLKFGFDTFLEHYILRPSSVSAVEVLDGTRKVIGLRTAVK</sequence>
<gene>
    <name evidence="1" type="ORF">OIU79_006911</name>
</gene>
<name>A0A9Q0Z2P9_SALPP</name>
<keyword evidence="2" id="KW-1185">Reference proteome</keyword>